<feature type="transmembrane region" description="Helical" evidence="1">
    <location>
        <begin position="12"/>
        <end position="35"/>
    </location>
</feature>
<keyword evidence="1" id="KW-1133">Transmembrane helix</keyword>
<keyword evidence="4" id="KW-1185">Reference proteome</keyword>
<evidence type="ECO:0000259" key="2">
    <source>
        <dbReference type="Pfam" id="PF13400"/>
    </source>
</evidence>
<gene>
    <name evidence="3" type="ORF">ABENE_03880</name>
</gene>
<reference evidence="3 4" key="1">
    <citation type="journal article" date="2014" name="Nature">
        <title>Sequential evolution of bacterial morphology by co-option of a developmental regulator.</title>
        <authorList>
            <person name="Jiang C."/>
            <person name="Brown P.J."/>
            <person name="Ducret A."/>
            <person name="Brun Y.V."/>
        </authorList>
    </citation>
    <scope>NUCLEOTIDE SEQUENCE [LARGE SCALE GENOMIC DNA]</scope>
    <source>
        <strain evidence="3 4">DSM 16100</strain>
    </source>
</reference>
<evidence type="ECO:0000256" key="1">
    <source>
        <dbReference type="SAM" id="Phobius"/>
    </source>
</evidence>
<dbReference type="EMBL" id="AWGB01000006">
    <property type="protein sequence ID" value="ESQ93833.1"/>
    <property type="molecule type" value="Genomic_DNA"/>
</dbReference>
<comment type="caution">
    <text evidence="3">The sequence shown here is derived from an EMBL/GenBank/DDBJ whole genome shotgun (WGS) entry which is preliminary data.</text>
</comment>
<dbReference type="Pfam" id="PF13400">
    <property type="entry name" value="Tad"/>
    <property type="match status" value="1"/>
</dbReference>
<evidence type="ECO:0000313" key="3">
    <source>
        <dbReference type="EMBL" id="ESQ93833.1"/>
    </source>
</evidence>
<name>V4RRL0_9CAUL</name>
<dbReference type="OrthoDB" id="7522752at2"/>
<accession>V4RRL0</accession>
<dbReference type="PATRIC" id="fig|1121022.4.peg.766"/>
<dbReference type="Proteomes" id="UP000017837">
    <property type="component" value="Unassembled WGS sequence"/>
</dbReference>
<keyword evidence="1" id="KW-0472">Membrane</keyword>
<organism evidence="3 4">
    <name type="scientific">Asticcacaulis benevestitus DSM 16100 = ATCC BAA-896</name>
    <dbReference type="NCBI Taxonomy" id="1121022"/>
    <lineage>
        <taxon>Bacteria</taxon>
        <taxon>Pseudomonadati</taxon>
        <taxon>Pseudomonadota</taxon>
        <taxon>Alphaproteobacteria</taxon>
        <taxon>Caulobacterales</taxon>
        <taxon>Caulobacteraceae</taxon>
        <taxon>Asticcacaulis</taxon>
    </lineage>
</organism>
<proteinExistence type="predicted"/>
<dbReference type="STRING" id="1121022.GCA_000376105_00082"/>
<dbReference type="RefSeq" id="WP_018079769.1">
    <property type="nucleotide sequence ID" value="NZ_AQWM01000001.1"/>
</dbReference>
<keyword evidence="1" id="KW-0812">Transmembrane</keyword>
<evidence type="ECO:0000313" key="4">
    <source>
        <dbReference type="Proteomes" id="UP000017837"/>
    </source>
</evidence>
<sequence length="105" mass="10881">MLNKLRNFALDVRGNVIMIVALAVPVLFMFVAGAIDFGRAIGLRAELQDSADVASVGSVAINSVAYKIGQTMGSGEITAGEAQAVSIFNSDMPTHAELSAVTPKA</sequence>
<feature type="domain" description="Putative Flp pilus-assembly TadG-like N-terminal" evidence="2">
    <location>
        <begin position="14"/>
        <end position="56"/>
    </location>
</feature>
<protein>
    <recommendedName>
        <fullName evidence="2">Putative Flp pilus-assembly TadG-like N-terminal domain-containing protein</fullName>
    </recommendedName>
</protein>
<dbReference type="InterPro" id="IPR028087">
    <property type="entry name" value="Tad_N"/>
</dbReference>
<dbReference type="AlphaFoldDB" id="V4RRL0"/>